<dbReference type="EMBL" id="JBANRG010000031">
    <property type="protein sequence ID" value="KAK7451289.1"/>
    <property type="molecule type" value="Genomic_DNA"/>
</dbReference>
<accession>A0ABR1J660</accession>
<evidence type="ECO:0008006" key="3">
    <source>
        <dbReference type="Google" id="ProtNLM"/>
    </source>
</evidence>
<protein>
    <recommendedName>
        <fullName evidence="3">F-box domain-containing protein</fullName>
    </recommendedName>
</protein>
<gene>
    <name evidence="1" type="ORF">VKT23_012629</name>
</gene>
<organism evidence="1 2">
    <name type="scientific">Marasmiellus scandens</name>
    <dbReference type="NCBI Taxonomy" id="2682957"/>
    <lineage>
        <taxon>Eukaryota</taxon>
        <taxon>Fungi</taxon>
        <taxon>Dikarya</taxon>
        <taxon>Basidiomycota</taxon>
        <taxon>Agaricomycotina</taxon>
        <taxon>Agaricomycetes</taxon>
        <taxon>Agaricomycetidae</taxon>
        <taxon>Agaricales</taxon>
        <taxon>Marasmiineae</taxon>
        <taxon>Omphalotaceae</taxon>
        <taxon>Marasmiellus</taxon>
    </lineage>
</organism>
<dbReference type="Gene3D" id="1.20.1280.50">
    <property type="match status" value="1"/>
</dbReference>
<reference evidence="1 2" key="1">
    <citation type="submission" date="2024-01" db="EMBL/GenBank/DDBJ databases">
        <title>A draft genome for the cacao thread blight pathogen Marasmiellus scandens.</title>
        <authorList>
            <person name="Baruah I.K."/>
            <person name="Leung J."/>
            <person name="Bukari Y."/>
            <person name="Amoako-Attah I."/>
            <person name="Meinhardt L.W."/>
            <person name="Bailey B.A."/>
            <person name="Cohen S.P."/>
        </authorList>
    </citation>
    <scope>NUCLEOTIDE SEQUENCE [LARGE SCALE GENOMIC DNA]</scope>
    <source>
        <strain evidence="1 2">GH-19</strain>
    </source>
</reference>
<proteinExistence type="predicted"/>
<dbReference type="Proteomes" id="UP001498398">
    <property type="component" value="Unassembled WGS sequence"/>
</dbReference>
<keyword evidence="2" id="KW-1185">Reference proteome</keyword>
<evidence type="ECO:0000313" key="1">
    <source>
        <dbReference type="EMBL" id="KAK7451289.1"/>
    </source>
</evidence>
<sequence>MTASFAEPLDSEPTSHIQRLPPELLEHIFYVYCGISLPIGFHTIRSTDWKPSQPSESNFRALDLTQVCSRWRVIALSNPTLWSRIELRRQLESVTDKTIASFLSIAKLYLGRSGQLPLDLVVEFTDTFFQQNEHLEISIELDDICRRFLPIYGLFFDQAHRWRNTHLFIPRHGLFEPNWGIHLDWPVHFPIMEELVVHVMCSANERFDLDPTVTILSAPRLHTLTQTGHEFMIAGRTFTDVSTAADAYSSDPLSFDSLRSLTFSQTLDARSFCLASPLTTVTIRQIREFVFSARKTCLAKNLVIFSEPRKPLHWTVQNVLRHMAQVITYPNLVSFSLEYPITLFPDLALAPPKASSDSEYVLKTDPAPEPHPSLILHANLLIFLSQSTSMGITHFSIINIRLKDDHLVQVLSQLPSLSHLALADTVFRDYRDSGDYRAGAHNDIELEKAEHEWRLQGRTLMFSRWFFRSLSFPDPSHTRDIPNLAEFHVGFSRGQSLGVILAFLDMVESRRPHKSGLKFVRMTLVSDRNRDCSDSESYYGSDEYLPLEEHVDRAVKERLDQLREVGMMVELRWADTLREWRAGIGCWEIDTD</sequence>
<comment type="caution">
    <text evidence="1">The sequence shown here is derived from an EMBL/GenBank/DDBJ whole genome shotgun (WGS) entry which is preliminary data.</text>
</comment>
<name>A0ABR1J660_9AGAR</name>
<evidence type="ECO:0000313" key="2">
    <source>
        <dbReference type="Proteomes" id="UP001498398"/>
    </source>
</evidence>